<dbReference type="RefSeq" id="WP_114369585.1">
    <property type="nucleotide sequence ID" value="NZ_QPEX01000030.1"/>
</dbReference>
<name>A0A368KSP0_9BACT</name>
<gene>
    <name evidence="2" type="ORF">DTL42_15205</name>
</gene>
<keyword evidence="1" id="KW-0472">Membrane</keyword>
<feature type="transmembrane region" description="Helical" evidence="1">
    <location>
        <begin position="373"/>
        <end position="398"/>
    </location>
</feature>
<evidence type="ECO:0000256" key="1">
    <source>
        <dbReference type="SAM" id="Phobius"/>
    </source>
</evidence>
<keyword evidence="1" id="KW-1133">Transmembrane helix</keyword>
<sequence>MNSSSARTNLLLSLLIVAVLIGLYWPVMQAVYGAADDFPTFFPVDDHIPQIYRADGRPVLEMLLGLVDGWVQHLADLRLLRGISVVGIGLLCVTLFHATRRLFPLREYRLAVCIAVGALPTLVVFAAWATVWSYSWGAMLAVVAGMISWRGCRLCVISRGKAVLCWLGASLLLVLIFWTYQPLVSWFWLAGLIAVLDDRFLRNRFYRRECAWFVAVGVAQMGVCFVALKAFILLSGVEAKSRVQLLSDPIAKVLALGRTTVTMVLDQWQVVDVDRKVFMLSVAALTALVILSGFVVAWRSCAKQRRSTVGIRLLWLAAIAVCLALSHVHGLAVDVNVKNYRTIGALSVGTTILLAWALNRIVTACCYPTQHRIVLRILAGWFLLVSLGMGQANLVHYWTSPYPQGYAYLVEQLQAKLTPATQRIHLIRQTVDDGIVAQRAIHAFGRPLTEPEWVMPGIVIAALRDVPGDWPLDRIELTESLDPAEAPTGNNVVVIDMRELKSLRN</sequence>
<dbReference type="OrthoDB" id="239435at2"/>
<feature type="transmembrane region" description="Helical" evidence="1">
    <location>
        <begin position="340"/>
        <end position="361"/>
    </location>
</feature>
<evidence type="ECO:0000313" key="2">
    <source>
        <dbReference type="EMBL" id="RCS46316.1"/>
    </source>
</evidence>
<proteinExistence type="predicted"/>
<organism evidence="2 3">
    <name type="scientific">Bremerella cremea</name>
    <dbReference type="NCBI Taxonomy" id="1031537"/>
    <lineage>
        <taxon>Bacteria</taxon>
        <taxon>Pseudomonadati</taxon>
        <taxon>Planctomycetota</taxon>
        <taxon>Planctomycetia</taxon>
        <taxon>Pirellulales</taxon>
        <taxon>Pirellulaceae</taxon>
        <taxon>Bremerella</taxon>
    </lineage>
</organism>
<protein>
    <submittedName>
        <fullName evidence="2">Uncharacterized protein</fullName>
    </submittedName>
</protein>
<dbReference type="AlphaFoldDB" id="A0A368KSP0"/>
<feature type="transmembrane region" description="Helical" evidence="1">
    <location>
        <begin position="79"/>
        <end position="98"/>
    </location>
</feature>
<dbReference type="Proteomes" id="UP000253562">
    <property type="component" value="Unassembled WGS sequence"/>
</dbReference>
<reference evidence="2 3" key="1">
    <citation type="submission" date="2018-07" db="EMBL/GenBank/DDBJ databases">
        <title>Comparative genomes isolates from brazilian mangrove.</title>
        <authorList>
            <person name="De Araujo J.E."/>
            <person name="Taketani R.G."/>
            <person name="Silva M.C.P."/>
            <person name="Lourenco M.V."/>
            <person name="Oliveira V.M."/>
            <person name="Andreote F.D."/>
        </authorList>
    </citation>
    <scope>NUCLEOTIDE SEQUENCE [LARGE SCALE GENOMIC DNA]</scope>
    <source>
        <strain evidence="2 3">HEX PRIS-MGV</strain>
    </source>
</reference>
<comment type="caution">
    <text evidence="2">The sequence shown here is derived from an EMBL/GenBank/DDBJ whole genome shotgun (WGS) entry which is preliminary data.</text>
</comment>
<feature type="transmembrane region" description="Helical" evidence="1">
    <location>
        <begin position="309"/>
        <end position="328"/>
    </location>
</feature>
<keyword evidence="1" id="KW-0812">Transmembrane</keyword>
<dbReference type="EMBL" id="QPEX01000030">
    <property type="protein sequence ID" value="RCS46316.1"/>
    <property type="molecule type" value="Genomic_DNA"/>
</dbReference>
<evidence type="ECO:0000313" key="3">
    <source>
        <dbReference type="Proteomes" id="UP000253562"/>
    </source>
</evidence>
<accession>A0A368KSP0</accession>
<feature type="transmembrane region" description="Helical" evidence="1">
    <location>
        <begin position="110"/>
        <end position="128"/>
    </location>
</feature>
<feature type="transmembrane region" description="Helical" evidence="1">
    <location>
        <begin position="277"/>
        <end position="297"/>
    </location>
</feature>
<feature type="transmembrane region" description="Helical" evidence="1">
    <location>
        <begin position="213"/>
        <end position="237"/>
    </location>
</feature>